<protein>
    <submittedName>
        <fullName evidence="3">Putative tricarboxylic transport membrane protein</fullName>
    </submittedName>
</protein>
<dbReference type="OrthoDB" id="9781349at2"/>
<dbReference type="AlphaFoldDB" id="A0A286GTV6"/>
<feature type="transmembrane region" description="Helical" evidence="1">
    <location>
        <begin position="361"/>
        <end position="381"/>
    </location>
</feature>
<evidence type="ECO:0000259" key="2">
    <source>
        <dbReference type="Pfam" id="PF01970"/>
    </source>
</evidence>
<keyword evidence="1" id="KW-0812">Transmembrane</keyword>
<feature type="transmembrane region" description="Helical" evidence="1">
    <location>
        <begin position="200"/>
        <end position="221"/>
    </location>
</feature>
<keyword evidence="1" id="KW-0472">Membrane</keyword>
<keyword evidence="1" id="KW-1133">Transmembrane helix</keyword>
<feature type="transmembrane region" description="Helical" evidence="1">
    <location>
        <begin position="318"/>
        <end position="341"/>
    </location>
</feature>
<dbReference type="RefSeq" id="WP_097183815.1">
    <property type="nucleotide sequence ID" value="NZ_OCNK01000002.1"/>
</dbReference>
<feature type="transmembrane region" description="Helical" evidence="1">
    <location>
        <begin position="413"/>
        <end position="431"/>
    </location>
</feature>
<dbReference type="InterPro" id="IPR002823">
    <property type="entry name" value="DUF112_TM"/>
</dbReference>
<feature type="transmembrane region" description="Helical" evidence="1">
    <location>
        <begin position="110"/>
        <end position="132"/>
    </location>
</feature>
<feature type="transmembrane region" description="Helical" evidence="1">
    <location>
        <begin position="138"/>
        <end position="158"/>
    </location>
</feature>
<evidence type="ECO:0000313" key="4">
    <source>
        <dbReference type="Proteomes" id="UP000219482"/>
    </source>
</evidence>
<feature type="transmembrane region" description="Helical" evidence="1">
    <location>
        <begin position="469"/>
        <end position="489"/>
    </location>
</feature>
<organism evidence="3 4">
    <name type="scientific">Blastococcus haudaquaticus</name>
    <dbReference type="NCBI Taxonomy" id="1938745"/>
    <lineage>
        <taxon>Bacteria</taxon>
        <taxon>Bacillati</taxon>
        <taxon>Actinomycetota</taxon>
        <taxon>Actinomycetes</taxon>
        <taxon>Geodermatophilales</taxon>
        <taxon>Geodermatophilaceae</taxon>
        <taxon>Blastococcus</taxon>
    </lineage>
</organism>
<dbReference type="Pfam" id="PF01970">
    <property type="entry name" value="TctA"/>
    <property type="match status" value="1"/>
</dbReference>
<keyword evidence="4" id="KW-1185">Reference proteome</keyword>
<evidence type="ECO:0000313" key="3">
    <source>
        <dbReference type="EMBL" id="SOD98993.1"/>
    </source>
</evidence>
<evidence type="ECO:0000256" key="1">
    <source>
        <dbReference type="SAM" id="Phobius"/>
    </source>
</evidence>
<name>A0A286GTV6_9ACTN</name>
<sequence length="507" mass="52513">METLDSIVSGFSVVLTPENLLYVFIGVFVGMIIGVLPGLGSSATMALVLPFSFQLPAEGALIMLAGIYYGSMYGGTITSVLLRLPGEAASVVTTFDGYQMARQGRAGSALGIAAVGSFVGGTVGIIGLSFLAPPLADFAIGFGAPEYTALAIFGILMVSFLGTKSLTKSLVAAGLGLLLATIGQDPVTGSPRFTMGSLELLGGLDFLVLAVGLFGIADVLYHLEEEVRSNPLATKLKRVWPSRKEVSQSKGAIARGSVIGFFVGILPGGGGVLSSLASYGVEKRIAKDPTRFGRGAIEGVAGPETANNAGATSAFIPLLTLGIPANSATAILFGALLLQGITPGPFLISEEPDVFWGVIDSMYIGNLMLLVLSVPLVGIFIQILRIRLTILGPIAIIVTMLGTFSINNNVFDMWIALAAGIVGYFMMKGGFEPGPLVLAFLLGSLLENSFRTSLAISDGDLSVFVTRPVSGTLFALIVLAVAAAVFGHVRSRRRRAAASAAQTAPVE</sequence>
<dbReference type="Proteomes" id="UP000219482">
    <property type="component" value="Unassembled WGS sequence"/>
</dbReference>
<dbReference type="EMBL" id="OCNK01000002">
    <property type="protein sequence ID" value="SOD98993.1"/>
    <property type="molecule type" value="Genomic_DNA"/>
</dbReference>
<dbReference type="PANTHER" id="PTHR35342">
    <property type="entry name" value="TRICARBOXYLIC TRANSPORT PROTEIN"/>
    <property type="match status" value="1"/>
</dbReference>
<dbReference type="PANTHER" id="PTHR35342:SF5">
    <property type="entry name" value="TRICARBOXYLIC TRANSPORT PROTEIN"/>
    <property type="match status" value="1"/>
</dbReference>
<accession>A0A286GTV6</accession>
<gene>
    <name evidence="3" type="ORF">SAMN06272739_2126</name>
</gene>
<feature type="domain" description="DUF112" evidence="2">
    <location>
        <begin position="20"/>
        <end position="438"/>
    </location>
</feature>
<reference evidence="4" key="1">
    <citation type="submission" date="2017-09" db="EMBL/GenBank/DDBJ databases">
        <authorList>
            <person name="Varghese N."/>
            <person name="Submissions S."/>
        </authorList>
    </citation>
    <scope>NUCLEOTIDE SEQUENCE [LARGE SCALE GENOMIC DNA]</scope>
    <source>
        <strain evidence="4">DSM 44270</strain>
    </source>
</reference>
<feature type="transmembrane region" description="Helical" evidence="1">
    <location>
        <begin position="20"/>
        <end position="39"/>
    </location>
</feature>
<proteinExistence type="predicted"/>